<keyword evidence="1" id="KW-1133">Transmembrane helix</keyword>
<dbReference type="RefSeq" id="WP_012289206.1">
    <property type="nucleotide sequence ID" value="NZ_CBCRUN010000002.1"/>
</dbReference>
<evidence type="ECO:0000313" key="2">
    <source>
        <dbReference type="EMBL" id="MBB6089996.1"/>
    </source>
</evidence>
<dbReference type="AlphaFoldDB" id="A0A841HB88"/>
<gene>
    <name evidence="2" type="ORF">HNR49_001365</name>
</gene>
<keyword evidence="1" id="KW-0472">Membrane</keyword>
<evidence type="ECO:0000256" key="1">
    <source>
        <dbReference type="SAM" id="Phobius"/>
    </source>
</evidence>
<organism evidence="2 3">
    <name type="scientific">Halobacterium salinarum</name>
    <name type="common">Halobacterium halobium</name>
    <dbReference type="NCBI Taxonomy" id="2242"/>
    <lineage>
        <taxon>Archaea</taxon>
        <taxon>Methanobacteriati</taxon>
        <taxon>Methanobacteriota</taxon>
        <taxon>Stenosarchaea group</taxon>
        <taxon>Halobacteria</taxon>
        <taxon>Halobacteriales</taxon>
        <taxon>Halobacteriaceae</taxon>
        <taxon>Halobacterium</taxon>
    </lineage>
</organism>
<sequence length="41" mass="4465">MSSLLRCHAQRSAMEDKVVLLLLFGGIAVLMFITGFVLVLA</sequence>
<keyword evidence="1" id="KW-0812">Transmembrane</keyword>
<dbReference type="GeneID" id="76425300"/>
<dbReference type="Proteomes" id="UP000642919">
    <property type="component" value="Unassembled WGS sequence"/>
</dbReference>
<accession>A0A841HB88</accession>
<name>A0A841HB88_HALSI</name>
<comment type="caution">
    <text evidence="2">The sequence shown here is derived from an EMBL/GenBank/DDBJ whole genome shotgun (WGS) entry which is preliminary data.</text>
</comment>
<protein>
    <submittedName>
        <fullName evidence="2">Uncharacterized protein</fullName>
    </submittedName>
</protein>
<dbReference type="EMBL" id="JACHGX010000003">
    <property type="protein sequence ID" value="MBB6089996.1"/>
    <property type="molecule type" value="Genomic_DNA"/>
</dbReference>
<proteinExistence type="predicted"/>
<reference evidence="2" key="1">
    <citation type="submission" date="2020-08" db="EMBL/GenBank/DDBJ databases">
        <title>Genomic Encyclopedia of Type Strains, Phase IV (KMG-IV): sequencing the most valuable type-strain genomes for metagenomic binning, comparative biology and taxonomic classification.</title>
        <authorList>
            <person name="Goeker M."/>
        </authorList>
    </citation>
    <scope>NUCLEOTIDE SEQUENCE</scope>
    <source>
        <strain evidence="2">DSM 669</strain>
    </source>
</reference>
<feature type="transmembrane region" description="Helical" evidence="1">
    <location>
        <begin position="20"/>
        <end position="40"/>
    </location>
</feature>
<evidence type="ECO:0000313" key="3">
    <source>
        <dbReference type="Proteomes" id="UP000642919"/>
    </source>
</evidence>